<evidence type="ECO:0000313" key="8">
    <source>
        <dbReference type="Proteomes" id="UP000291822"/>
    </source>
</evidence>
<keyword evidence="5 6" id="KW-0472">Membrane</keyword>
<comment type="caution">
    <text evidence="7">The sequence shown here is derived from an EMBL/GenBank/DDBJ whole genome shotgun (WGS) entry which is preliminary data.</text>
</comment>
<evidence type="ECO:0000313" key="7">
    <source>
        <dbReference type="EMBL" id="TCI08480.1"/>
    </source>
</evidence>
<feature type="transmembrane region" description="Helical" evidence="6">
    <location>
        <begin position="72"/>
        <end position="92"/>
    </location>
</feature>
<keyword evidence="4 6" id="KW-1133">Transmembrane helix</keyword>
<reference evidence="7 8" key="1">
    <citation type="submission" date="2019-02" db="EMBL/GenBank/DDBJ databases">
        <title>Dyella amyloliquefaciens sp. nov., isolated from forest soil.</title>
        <authorList>
            <person name="Gao Z.-H."/>
            <person name="Qiu L.-H."/>
        </authorList>
    </citation>
    <scope>NUCLEOTIDE SEQUENCE [LARGE SCALE GENOMIC DNA]</scope>
    <source>
        <strain evidence="7 8">KACC 12747</strain>
    </source>
</reference>
<dbReference type="PIRSF" id="PIRSF006324">
    <property type="entry name" value="LeuE"/>
    <property type="match status" value="1"/>
</dbReference>
<evidence type="ECO:0000256" key="6">
    <source>
        <dbReference type="SAM" id="Phobius"/>
    </source>
</evidence>
<feature type="transmembrane region" description="Helical" evidence="6">
    <location>
        <begin position="7"/>
        <end position="29"/>
    </location>
</feature>
<evidence type="ECO:0000256" key="5">
    <source>
        <dbReference type="ARBA" id="ARBA00023136"/>
    </source>
</evidence>
<dbReference type="EMBL" id="SJTG01000004">
    <property type="protein sequence ID" value="TCI08480.1"/>
    <property type="molecule type" value="Genomic_DNA"/>
</dbReference>
<dbReference type="Pfam" id="PF01810">
    <property type="entry name" value="LysE"/>
    <property type="match status" value="1"/>
</dbReference>
<dbReference type="GO" id="GO:0015171">
    <property type="term" value="F:amino acid transmembrane transporter activity"/>
    <property type="evidence" value="ECO:0007669"/>
    <property type="project" value="TreeGrafter"/>
</dbReference>
<dbReference type="InterPro" id="IPR001123">
    <property type="entry name" value="LeuE-type"/>
</dbReference>
<dbReference type="PANTHER" id="PTHR30086">
    <property type="entry name" value="ARGININE EXPORTER PROTEIN ARGO"/>
    <property type="match status" value="1"/>
</dbReference>
<dbReference type="PANTHER" id="PTHR30086:SF20">
    <property type="entry name" value="ARGININE EXPORTER PROTEIN ARGO-RELATED"/>
    <property type="match status" value="1"/>
</dbReference>
<proteinExistence type="predicted"/>
<dbReference type="RefSeq" id="WP_131153068.1">
    <property type="nucleotide sequence ID" value="NZ_SJTG01000004.1"/>
</dbReference>
<keyword evidence="3 6" id="KW-0812">Transmembrane</keyword>
<evidence type="ECO:0000256" key="1">
    <source>
        <dbReference type="ARBA" id="ARBA00004651"/>
    </source>
</evidence>
<dbReference type="Proteomes" id="UP000291822">
    <property type="component" value="Unassembled WGS sequence"/>
</dbReference>
<evidence type="ECO:0000256" key="4">
    <source>
        <dbReference type="ARBA" id="ARBA00022989"/>
    </source>
</evidence>
<name>A0A4R0YJ47_9GAMM</name>
<comment type="subcellular location">
    <subcellularLocation>
        <location evidence="1">Cell membrane</location>
        <topology evidence="1">Multi-pass membrane protein</topology>
    </subcellularLocation>
</comment>
<keyword evidence="2" id="KW-1003">Cell membrane</keyword>
<dbReference type="AlphaFoldDB" id="A0A4R0YJ47"/>
<keyword evidence="8" id="KW-1185">Reference proteome</keyword>
<protein>
    <submittedName>
        <fullName evidence="7">LysE family translocator</fullName>
    </submittedName>
</protein>
<dbReference type="GO" id="GO:0005886">
    <property type="term" value="C:plasma membrane"/>
    <property type="evidence" value="ECO:0007669"/>
    <property type="project" value="UniProtKB-SubCell"/>
</dbReference>
<organism evidence="7 8">
    <name type="scientific">Dyella soli</name>
    <dbReference type="NCBI Taxonomy" id="522319"/>
    <lineage>
        <taxon>Bacteria</taxon>
        <taxon>Pseudomonadati</taxon>
        <taxon>Pseudomonadota</taxon>
        <taxon>Gammaproteobacteria</taxon>
        <taxon>Lysobacterales</taxon>
        <taxon>Rhodanobacteraceae</taxon>
        <taxon>Dyella</taxon>
    </lineage>
</organism>
<feature type="transmembrane region" description="Helical" evidence="6">
    <location>
        <begin position="41"/>
        <end position="66"/>
    </location>
</feature>
<feature type="transmembrane region" description="Helical" evidence="6">
    <location>
        <begin position="191"/>
        <end position="209"/>
    </location>
</feature>
<sequence>MLPPMELAIYALLVLGVIVLPGLDMAYVLGSSVVGGRRNGMAAVAGVMAGGAVHVVMTTLGLGVLIKVVPGLYTAVLWLGAAYVAWIGYQMLRAQSLLLPDADVRISQGWLTFKRGAMSCLLNPKAYLFMLAVFPQFMHPERGPIWLQAVEMGLVIVLCQLLVYGALAGAAGGAQAWLASRPHWGRQVARGVGLLLVGMALVTASEGFAKIS</sequence>
<accession>A0A4R0YJ47</accession>
<feature type="transmembrane region" description="Helical" evidence="6">
    <location>
        <begin position="154"/>
        <end position="179"/>
    </location>
</feature>
<evidence type="ECO:0000256" key="2">
    <source>
        <dbReference type="ARBA" id="ARBA00022475"/>
    </source>
</evidence>
<gene>
    <name evidence="7" type="ORF">EZM97_28080</name>
</gene>
<evidence type="ECO:0000256" key="3">
    <source>
        <dbReference type="ARBA" id="ARBA00022692"/>
    </source>
</evidence>